<dbReference type="EMBL" id="LAZR01000286">
    <property type="protein sequence ID" value="KKN77018.1"/>
    <property type="molecule type" value="Genomic_DNA"/>
</dbReference>
<protein>
    <submittedName>
        <fullName evidence="1">Uncharacterized protein</fullName>
    </submittedName>
</protein>
<sequence>MKKTIQDNYRVEIYPAQLIISSVKDINEYDKDICQGILADINRHVDNIGEAEVVCDTKDICTHCESIWETEESGEPVCCNEAIHEWIKEQRKSDEKALLNE</sequence>
<gene>
    <name evidence="1" type="ORF">LCGC14_0365100</name>
</gene>
<organism evidence="1">
    <name type="scientific">marine sediment metagenome</name>
    <dbReference type="NCBI Taxonomy" id="412755"/>
    <lineage>
        <taxon>unclassified sequences</taxon>
        <taxon>metagenomes</taxon>
        <taxon>ecological metagenomes</taxon>
    </lineage>
</organism>
<dbReference type="AlphaFoldDB" id="A0A0F9WFF9"/>
<evidence type="ECO:0000313" key="1">
    <source>
        <dbReference type="EMBL" id="KKN77018.1"/>
    </source>
</evidence>
<comment type="caution">
    <text evidence="1">The sequence shown here is derived from an EMBL/GenBank/DDBJ whole genome shotgun (WGS) entry which is preliminary data.</text>
</comment>
<proteinExistence type="predicted"/>
<accession>A0A0F9WFF9</accession>
<reference evidence="1" key="1">
    <citation type="journal article" date="2015" name="Nature">
        <title>Complex archaea that bridge the gap between prokaryotes and eukaryotes.</title>
        <authorList>
            <person name="Spang A."/>
            <person name="Saw J.H."/>
            <person name="Jorgensen S.L."/>
            <person name="Zaremba-Niedzwiedzka K."/>
            <person name="Martijn J."/>
            <person name="Lind A.E."/>
            <person name="van Eijk R."/>
            <person name="Schleper C."/>
            <person name="Guy L."/>
            <person name="Ettema T.J."/>
        </authorList>
    </citation>
    <scope>NUCLEOTIDE SEQUENCE</scope>
</reference>
<name>A0A0F9WFF9_9ZZZZ</name>